<keyword evidence="1 3" id="KW-0238">DNA-binding</keyword>
<dbReference type="InterPro" id="IPR009061">
    <property type="entry name" value="DNA-bd_dom_put_sf"/>
</dbReference>
<accession>A0AA94HLW7</accession>
<keyword evidence="4" id="KW-1185">Reference proteome</keyword>
<name>A0AA94HLW7_9MICO</name>
<protein>
    <submittedName>
        <fullName evidence="3">DNA-binding transcriptional regulator, MerR family</fullName>
    </submittedName>
</protein>
<dbReference type="InterPro" id="IPR047057">
    <property type="entry name" value="MerR_fam"/>
</dbReference>
<dbReference type="PROSITE" id="PS00552">
    <property type="entry name" value="HTH_MERR_1"/>
    <property type="match status" value="1"/>
</dbReference>
<evidence type="ECO:0000259" key="2">
    <source>
        <dbReference type="PROSITE" id="PS50937"/>
    </source>
</evidence>
<dbReference type="PANTHER" id="PTHR30204:SF93">
    <property type="entry name" value="HTH MERR-TYPE DOMAIN-CONTAINING PROTEIN"/>
    <property type="match status" value="1"/>
</dbReference>
<dbReference type="GO" id="GO:0003700">
    <property type="term" value="F:DNA-binding transcription factor activity"/>
    <property type="evidence" value="ECO:0007669"/>
    <property type="project" value="InterPro"/>
</dbReference>
<dbReference type="SUPFAM" id="SSF46955">
    <property type="entry name" value="Putative DNA-binding domain"/>
    <property type="match status" value="1"/>
</dbReference>
<reference evidence="3 4" key="1">
    <citation type="submission" date="2016-10" db="EMBL/GenBank/DDBJ databases">
        <authorList>
            <person name="Varghese N."/>
            <person name="Submissions S."/>
        </authorList>
    </citation>
    <scope>NUCLEOTIDE SEQUENCE [LARGE SCALE GENOMIC DNA]</scope>
    <source>
        <strain evidence="3 4">IAM 15147</strain>
    </source>
</reference>
<dbReference type="Pfam" id="PF13411">
    <property type="entry name" value="MerR_1"/>
    <property type="match status" value="1"/>
</dbReference>
<dbReference type="PANTHER" id="PTHR30204">
    <property type="entry name" value="REDOX-CYCLING DRUG-SENSING TRANSCRIPTIONAL ACTIVATOR SOXR"/>
    <property type="match status" value="1"/>
</dbReference>
<dbReference type="InterPro" id="IPR000551">
    <property type="entry name" value="MerR-type_HTH_dom"/>
</dbReference>
<evidence type="ECO:0000313" key="4">
    <source>
        <dbReference type="Proteomes" id="UP000198506"/>
    </source>
</evidence>
<feature type="domain" description="HTH merR-type" evidence="2">
    <location>
        <begin position="14"/>
        <end position="83"/>
    </location>
</feature>
<dbReference type="GO" id="GO:0003677">
    <property type="term" value="F:DNA binding"/>
    <property type="evidence" value="ECO:0007669"/>
    <property type="project" value="UniProtKB-KW"/>
</dbReference>
<sequence>MTDETAPAELAGRTMHIGELAERTGLSLRSLRHWDELGLMQASGRSEGGFRLYTEADERRVRLIMSMKPFGFSLDEIAELVDAIEDSPAEPFTAMPADRAAYFRTEMRARRDKLAHQLIEADALVDLVGA</sequence>
<evidence type="ECO:0000256" key="1">
    <source>
        <dbReference type="ARBA" id="ARBA00023125"/>
    </source>
</evidence>
<comment type="caution">
    <text evidence="3">The sequence shown here is derived from an EMBL/GenBank/DDBJ whole genome shotgun (WGS) entry which is preliminary data.</text>
</comment>
<gene>
    <name evidence="3" type="ORF">SAMN04487783_1145</name>
</gene>
<organism evidence="3 4">
    <name type="scientific">Agrococcus baldri</name>
    <dbReference type="NCBI Taxonomy" id="153730"/>
    <lineage>
        <taxon>Bacteria</taxon>
        <taxon>Bacillati</taxon>
        <taxon>Actinomycetota</taxon>
        <taxon>Actinomycetes</taxon>
        <taxon>Micrococcales</taxon>
        <taxon>Microbacteriaceae</taxon>
        <taxon>Agrococcus</taxon>
    </lineage>
</organism>
<dbReference type="AlphaFoldDB" id="A0AA94HLW7"/>
<dbReference type="Gene3D" id="1.10.1660.10">
    <property type="match status" value="1"/>
</dbReference>
<proteinExistence type="predicted"/>
<dbReference type="RefSeq" id="WP_177220267.1">
    <property type="nucleotide sequence ID" value="NZ_FOZN01000002.1"/>
</dbReference>
<dbReference type="Proteomes" id="UP000198506">
    <property type="component" value="Unassembled WGS sequence"/>
</dbReference>
<dbReference type="EMBL" id="FOZN01000002">
    <property type="protein sequence ID" value="SFS08713.1"/>
    <property type="molecule type" value="Genomic_DNA"/>
</dbReference>
<evidence type="ECO:0000313" key="3">
    <source>
        <dbReference type="EMBL" id="SFS08713.1"/>
    </source>
</evidence>
<dbReference type="PRINTS" id="PR00040">
    <property type="entry name" value="HTHMERR"/>
</dbReference>
<dbReference type="PROSITE" id="PS50937">
    <property type="entry name" value="HTH_MERR_2"/>
    <property type="match status" value="1"/>
</dbReference>
<dbReference type="SMART" id="SM00422">
    <property type="entry name" value="HTH_MERR"/>
    <property type="match status" value="1"/>
</dbReference>